<dbReference type="Proteomes" id="UP000018004">
    <property type="component" value="Unassembled WGS sequence"/>
</dbReference>
<comment type="caution">
    <text evidence="1">The sequence shown here is derived from an EMBL/GenBank/DDBJ whole genome shotgun (WGS) entry which is preliminary data.</text>
</comment>
<dbReference type="AlphaFoldDB" id="V6SUC3"/>
<dbReference type="EMBL" id="AVGG01000001">
    <property type="protein sequence ID" value="ESU30064.1"/>
    <property type="molecule type" value="Genomic_DNA"/>
</dbReference>
<dbReference type="eggNOG" id="ENOG5030R80">
    <property type="taxonomic scope" value="Bacteria"/>
</dbReference>
<accession>V6SUC3</accession>
<evidence type="ECO:0000313" key="2">
    <source>
        <dbReference type="Proteomes" id="UP000018004"/>
    </source>
</evidence>
<keyword evidence="2" id="KW-1185">Reference proteome</keyword>
<evidence type="ECO:0000313" key="1">
    <source>
        <dbReference type="EMBL" id="ESU30064.1"/>
    </source>
</evidence>
<name>V6SUC3_9FLAO</name>
<gene>
    <name evidence="1" type="ORF">FLJC2902T_05570</name>
</gene>
<sequence length="77" mass="8947">MAAIDTKGCPEAFSKAYRSHKDAWNAVLPVTDTYPDLRGEMHVLFKELERSKDSVEFKKLQADIWTTWGEVERFVKK</sequence>
<dbReference type="PATRIC" id="fig|1341181.4.peg.553"/>
<reference evidence="1 2" key="1">
    <citation type="submission" date="2013-08" db="EMBL/GenBank/DDBJ databases">
        <title>Flavobacterium limnosediminis JC2902 genome sequencing.</title>
        <authorList>
            <person name="Lee K."/>
            <person name="Yi H."/>
            <person name="Park S."/>
            <person name="Chun J."/>
        </authorList>
    </citation>
    <scope>NUCLEOTIDE SEQUENCE [LARGE SCALE GENOMIC DNA]</scope>
    <source>
        <strain evidence="1 2">JC2902</strain>
    </source>
</reference>
<dbReference type="STRING" id="1341181.FLJC2902T_05570"/>
<protein>
    <submittedName>
        <fullName evidence="1">Uncharacterized protein</fullName>
    </submittedName>
</protein>
<proteinExistence type="predicted"/>
<organism evidence="1 2">
    <name type="scientific">Flavobacterium limnosediminis JC2902</name>
    <dbReference type="NCBI Taxonomy" id="1341181"/>
    <lineage>
        <taxon>Bacteria</taxon>
        <taxon>Pseudomonadati</taxon>
        <taxon>Bacteroidota</taxon>
        <taxon>Flavobacteriia</taxon>
        <taxon>Flavobacteriales</taxon>
        <taxon>Flavobacteriaceae</taxon>
        <taxon>Flavobacterium</taxon>
    </lineage>
</organism>